<evidence type="ECO:0000256" key="5">
    <source>
        <dbReference type="SAM" id="Phobius"/>
    </source>
</evidence>
<evidence type="ECO:0000256" key="3">
    <source>
        <dbReference type="ARBA" id="ARBA00022989"/>
    </source>
</evidence>
<feature type="transmembrane region" description="Helical" evidence="5">
    <location>
        <begin position="134"/>
        <end position="158"/>
    </location>
</feature>
<evidence type="ECO:0000313" key="7">
    <source>
        <dbReference type="Proteomes" id="UP001187192"/>
    </source>
</evidence>
<dbReference type="Proteomes" id="UP001187192">
    <property type="component" value="Unassembled WGS sequence"/>
</dbReference>
<dbReference type="PANTHER" id="PTHR31218">
    <property type="entry name" value="WAT1-RELATED PROTEIN"/>
    <property type="match status" value="1"/>
</dbReference>
<organism evidence="6 7">
    <name type="scientific">Ficus carica</name>
    <name type="common">Common fig</name>
    <dbReference type="NCBI Taxonomy" id="3494"/>
    <lineage>
        <taxon>Eukaryota</taxon>
        <taxon>Viridiplantae</taxon>
        <taxon>Streptophyta</taxon>
        <taxon>Embryophyta</taxon>
        <taxon>Tracheophyta</taxon>
        <taxon>Spermatophyta</taxon>
        <taxon>Magnoliopsida</taxon>
        <taxon>eudicotyledons</taxon>
        <taxon>Gunneridae</taxon>
        <taxon>Pentapetalae</taxon>
        <taxon>rosids</taxon>
        <taxon>fabids</taxon>
        <taxon>Rosales</taxon>
        <taxon>Moraceae</taxon>
        <taxon>Ficeae</taxon>
        <taxon>Ficus</taxon>
    </lineage>
</organism>
<feature type="transmembrane region" description="Helical" evidence="5">
    <location>
        <begin position="88"/>
        <end position="113"/>
    </location>
</feature>
<keyword evidence="2 5" id="KW-0812">Transmembrane</keyword>
<name>A0AA88AAX6_FICCA</name>
<dbReference type="GO" id="GO:0016020">
    <property type="term" value="C:membrane"/>
    <property type="evidence" value="ECO:0007669"/>
    <property type="project" value="InterPro"/>
</dbReference>
<dbReference type="SUPFAM" id="SSF103481">
    <property type="entry name" value="Multidrug resistance efflux transporter EmrE"/>
    <property type="match status" value="1"/>
</dbReference>
<comment type="caution">
    <text evidence="6">The sequence shown here is derived from an EMBL/GenBank/DDBJ whole genome shotgun (WGS) entry which is preliminary data.</text>
</comment>
<keyword evidence="3 5" id="KW-1133">Transmembrane helix</keyword>
<gene>
    <name evidence="6" type="ORF">TIFTF001_011673</name>
</gene>
<feature type="transmembrane region" description="Helical" evidence="5">
    <location>
        <begin position="48"/>
        <end position="68"/>
    </location>
</feature>
<reference evidence="6" key="1">
    <citation type="submission" date="2023-07" db="EMBL/GenBank/DDBJ databases">
        <title>draft genome sequence of fig (Ficus carica).</title>
        <authorList>
            <person name="Takahashi T."/>
            <person name="Nishimura K."/>
        </authorList>
    </citation>
    <scope>NUCLEOTIDE SEQUENCE</scope>
</reference>
<feature type="transmembrane region" description="Helical" evidence="5">
    <location>
        <begin position="178"/>
        <end position="199"/>
    </location>
</feature>
<proteinExistence type="predicted"/>
<dbReference type="AlphaFoldDB" id="A0AA88AAX6"/>
<evidence type="ECO:0000256" key="1">
    <source>
        <dbReference type="ARBA" id="ARBA00004141"/>
    </source>
</evidence>
<keyword evidence="7" id="KW-1185">Reference proteome</keyword>
<accession>A0AA88AAX6</accession>
<sequence>MEYSSPTLASVIGNLVPAFTFMLAIIFRMETLDFRSSRTQAKTIGTTVSISGALVAILYKGPVILSSASLPSSLLLKQSVQTSQTNWVLGGLLLVIVSLLVSYSFILQCAIMIELKEEEYPSQSCVSMGTETQIVKLYPSALMVAILNSLCTAIIAAIVGPIMETNTSAWKLTTDMGLITVLLNGVFGPSLATAVHTWGLDLKGPVYVTIFQPFSIAIAAALGVTFLGDALRLGSVIGAITILLGFYAVIWGKAKEERLRIVLRTLC</sequence>
<dbReference type="InterPro" id="IPR030184">
    <property type="entry name" value="WAT1-related"/>
</dbReference>
<evidence type="ECO:0008006" key="8">
    <source>
        <dbReference type="Google" id="ProtNLM"/>
    </source>
</evidence>
<evidence type="ECO:0000313" key="6">
    <source>
        <dbReference type="EMBL" id="GMN42463.1"/>
    </source>
</evidence>
<dbReference type="EMBL" id="BTGU01000014">
    <property type="protein sequence ID" value="GMN42463.1"/>
    <property type="molecule type" value="Genomic_DNA"/>
</dbReference>
<feature type="transmembrane region" description="Helical" evidence="5">
    <location>
        <begin position="206"/>
        <end position="227"/>
    </location>
</feature>
<dbReference type="InterPro" id="IPR037185">
    <property type="entry name" value="EmrE-like"/>
</dbReference>
<evidence type="ECO:0000256" key="2">
    <source>
        <dbReference type="ARBA" id="ARBA00022692"/>
    </source>
</evidence>
<feature type="transmembrane region" description="Helical" evidence="5">
    <location>
        <begin position="233"/>
        <end position="251"/>
    </location>
</feature>
<feature type="transmembrane region" description="Helical" evidence="5">
    <location>
        <begin position="6"/>
        <end position="27"/>
    </location>
</feature>
<dbReference type="GO" id="GO:0022857">
    <property type="term" value="F:transmembrane transporter activity"/>
    <property type="evidence" value="ECO:0007669"/>
    <property type="project" value="InterPro"/>
</dbReference>
<evidence type="ECO:0000256" key="4">
    <source>
        <dbReference type="ARBA" id="ARBA00023136"/>
    </source>
</evidence>
<keyword evidence="4 5" id="KW-0472">Membrane</keyword>
<comment type="subcellular location">
    <subcellularLocation>
        <location evidence="1">Membrane</location>
        <topology evidence="1">Multi-pass membrane protein</topology>
    </subcellularLocation>
</comment>
<protein>
    <recommendedName>
        <fullName evidence="8">WAT1-related protein</fullName>
    </recommendedName>
</protein>